<dbReference type="Pfam" id="PF07690">
    <property type="entry name" value="MFS_1"/>
    <property type="match status" value="1"/>
</dbReference>
<dbReference type="Gene3D" id="1.20.1250.20">
    <property type="entry name" value="MFS general substrate transporter like domains"/>
    <property type="match status" value="1"/>
</dbReference>
<dbReference type="EMBL" id="QCYY01002126">
    <property type="protein sequence ID" value="ROT72606.1"/>
    <property type="molecule type" value="Genomic_DNA"/>
</dbReference>
<keyword evidence="2 5" id="KW-0812">Transmembrane</keyword>
<dbReference type="AlphaFoldDB" id="A0A3R7MC44"/>
<evidence type="ECO:0000256" key="2">
    <source>
        <dbReference type="ARBA" id="ARBA00022692"/>
    </source>
</evidence>
<feature type="transmembrane region" description="Helical" evidence="5">
    <location>
        <begin position="182"/>
        <end position="206"/>
    </location>
</feature>
<dbReference type="GO" id="GO:0016020">
    <property type="term" value="C:membrane"/>
    <property type="evidence" value="ECO:0007669"/>
    <property type="project" value="UniProtKB-SubCell"/>
</dbReference>
<dbReference type="PANTHER" id="PTHR11662:SF77">
    <property type="entry name" value="MAJOR FACILITATOR SUPERFAMILY TRANSPORTER 17, ISOFORM F"/>
    <property type="match status" value="1"/>
</dbReference>
<dbReference type="InterPro" id="IPR020846">
    <property type="entry name" value="MFS_dom"/>
</dbReference>
<dbReference type="PROSITE" id="PS50850">
    <property type="entry name" value="MFS"/>
    <property type="match status" value="1"/>
</dbReference>
<dbReference type="OrthoDB" id="2985014at2759"/>
<gene>
    <name evidence="7" type="ORF">C7M84_008967</name>
</gene>
<feature type="domain" description="Major facilitator superfamily (MFS) profile" evidence="6">
    <location>
        <begin position="25"/>
        <end position="241"/>
    </location>
</feature>
<evidence type="ECO:0000256" key="1">
    <source>
        <dbReference type="ARBA" id="ARBA00004141"/>
    </source>
</evidence>
<dbReference type="PANTHER" id="PTHR11662">
    <property type="entry name" value="SOLUTE CARRIER FAMILY 17"/>
    <property type="match status" value="1"/>
</dbReference>
<proteinExistence type="predicted"/>
<dbReference type="InterPro" id="IPR050382">
    <property type="entry name" value="MFS_Na/Anion_cotransporter"/>
</dbReference>
<dbReference type="InterPro" id="IPR036259">
    <property type="entry name" value="MFS_trans_sf"/>
</dbReference>
<reference evidence="7 8" key="1">
    <citation type="submission" date="2018-04" db="EMBL/GenBank/DDBJ databases">
        <authorList>
            <person name="Zhang X."/>
            <person name="Yuan J."/>
            <person name="Li F."/>
            <person name="Xiang J."/>
        </authorList>
    </citation>
    <scope>NUCLEOTIDE SEQUENCE [LARGE SCALE GENOMIC DNA]</scope>
    <source>
        <tissue evidence="7">Muscle</tissue>
    </source>
</reference>
<keyword evidence="3 5" id="KW-1133">Transmembrane helix</keyword>
<dbReference type="STRING" id="6689.A0A3R7MC44"/>
<evidence type="ECO:0000259" key="6">
    <source>
        <dbReference type="PROSITE" id="PS50850"/>
    </source>
</evidence>
<keyword evidence="4 5" id="KW-0472">Membrane</keyword>
<dbReference type="GO" id="GO:0006820">
    <property type="term" value="P:monoatomic anion transport"/>
    <property type="evidence" value="ECO:0007669"/>
    <property type="project" value="TreeGrafter"/>
</dbReference>
<accession>A0A3R7MC44</accession>
<feature type="transmembrane region" description="Helical" evidence="5">
    <location>
        <begin position="212"/>
        <end position="231"/>
    </location>
</feature>
<name>A0A3R7MC44_PENVA</name>
<feature type="transmembrane region" description="Helical" evidence="5">
    <location>
        <begin position="121"/>
        <end position="141"/>
    </location>
</feature>
<dbReference type="InterPro" id="IPR011701">
    <property type="entry name" value="MFS"/>
</dbReference>
<evidence type="ECO:0000313" key="8">
    <source>
        <dbReference type="Proteomes" id="UP000283509"/>
    </source>
</evidence>
<keyword evidence="8" id="KW-1185">Reference proteome</keyword>
<dbReference type="GO" id="GO:0022857">
    <property type="term" value="F:transmembrane transporter activity"/>
    <property type="evidence" value="ECO:0007669"/>
    <property type="project" value="InterPro"/>
</dbReference>
<comment type="subcellular location">
    <subcellularLocation>
        <location evidence="1">Membrane</location>
        <topology evidence="1">Multi-pass membrane protein</topology>
    </subcellularLocation>
</comment>
<organism evidence="7 8">
    <name type="scientific">Penaeus vannamei</name>
    <name type="common">Whiteleg shrimp</name>
    <name type="synonym">Litopenaeus vannamei</name>
    <dbReference type="NCBI Taxonomy" id="6689"/>
    <lineage>
        <taxon>Eukaryota</taxon>
        <taxon>Metazoa</taxon>
        <taxon>Ecdysozoa</taxon>
        <taxon>Arthropoda</taxon>
        <taxon>Crustacea</taxon>
        <taxon>Multicrustacea</taxon>
        <taxon>Malacostraca</taxon>
        <taxon>Eumalacostraca</taxon>
        <taxon>Eucarida</taxon>
        <taxon>Decapoda</taxon>
        <taxon>Dendrobranchiata</taxon>
        <taxon>Penaeoidea</taxon>
        <taxon>Penaeidae</taxon>
        <taxon>Penaeus</taxon>
    </lineage>
</organism>
<evidence type="ECO:0000256" key="3">
    <source>
        <dbReference type="ARBA" id="ARBA00022989"/>
    </source>
</evidence>
<evidence type="ECO:0000256" key="5">
    <source>
        <dbReference type="SAM" id="Phobius"/>
    </source>
</evidence>
<evidence type="ECO:0000256" key="4">
    <source>
        <dbReference type="ARBA" id="ARBA00023136"/>
    </source>
</evidence>
<sequence length="241" mass="26441">MAGIIDRFLKVIAGWMPARLALAVMAWFGFINLYMVRINLSVIIVAMVRRNTTAATTPPCLSNYNSTHGSSAEQERFSTDEEGEMDWDETIQGLILAGFFYGYVVSQIPGGRMAELYGTRWVFGGCILAGGVCALLSPVAARAHYGAFIGLRIVQGIFQGVSWPAMHSCISHWIPPLERPRFIAVVYFAAALSTSFTLPLCGVIIAAHGWAAAFYVTGALSLAWCALWFAFMHDSPRQHPR</sequence>
<evidence type="ECO:0000313" key="7">
    <source>
        <dbReference type="EMBL" id="ROT72606.1"/>
    </source>
</evidence>
<feature type="transmembrane region" description="Helical" evidence="5">
    <location>
        <begin position="20"/>
        <end position="48"/>
    </location>
</feature>
<comment type="caution">
    <text evidence="7">The sequence shown here is derived from an EMBL/GenBank/DDBJ whole genome shotgun (WGS) entry which is preliminary data.</text>
</comment>
<dbReference type="SUPFAM" id="SSF103473">
    <property type="entry name" value="MFS general substrate transporter"/>
    <property type="match status" value="1"/>
</dbReference>
<protein>
    <submittedName>
        <fullName evidence="7">Vesicular glutamate transporter</fullName>
    </submittedName>
</protein>
<dbReference type="Proteomes" id="UP000283509">
    <property type="component" value="Unassembled WGS sequence"/>
</dbReference>
<reference evidence="7 8" key="2">
    <citation type="submission" date="2019-01" db="EMBL/GenBank/DDBJ databases">
        <title>The decoding of complex shrimp genome reveals the adaptation for benthos swimmer, frequently molting mechanism and breeding impact on genome.</title>
        <authorList>
            <person name="Sun Y."/>
            <person name="Gao Y."/>
            <person name="Yu Y."/>
        </authorList>
    </citation>
    <scope>NUCLEOTIDE SEQUENCE [LARGE SCALE GENOMIC DNA]</scope>
    <source>
        <tissue evidence="7">Muscle</tissue>
    </source>
</reference>